<dbReference type="PANTHER" id="PTHR48111">
    <property type="entry name" value="REGULATOR OF RPOS"/>
    <property type="match status" value="1"/>
</dbReference>
<dbReference type="InterPro" id="IPR001867">
    <property type="entry name" value="OmpR/PhoB-type_DNA-bd"/>
</dbReference>
<dbReference type="STRING" id="740709.A10D4_05906"/>
<dbReference type="OrthoDB" id="9802426at2"/>
<keyword evidence="3" id="KW-0804">Transcription</keyword>
<dbReference type="Proteomes" id="UP000014115">
    <property type="component" value="Unassembled WGS sequence"/>
</dbReference>
<feature type="domain" description="OmpR/PhoB-type" evidence="7">
    <location>
        <begin position="124"/>
        <end position="219"/>
    </location>
</feature>
<keyword evidence="1" id="KW-0805">Transcription regulation</keyword>
<dbReference type="PANTHER" id="PTHR48111:SF67">
    <property type="entry name" value="TRANSCRIPTIONAL REGULATORY PROTEIN TCTD"/>
    <property type="match status" value="1"/>
</dbReference>
<reference evidence="8 9" key="1">
    <citation type="journal article" date="2012" name="J. Bacteriol.">
        <title>Genome Sequence of Idiomarina xiamenensis Type Strain 10-D-4.</title>
        <authorList>
            <person name="Lai Q."/>
            <person name="Wang L."/>
            <person name="Wang W."/>
            <person name="Shao Z."/>
        </authorList>
    </citation>
    <scope>NUCLEOTIDE SEQUENCE [LARGE SCALE GENOMIC DNA]</scope>
    <source>
        <strain evidence="8 9">10-D-4</strain>
    </source>
</reference>
<dbReference type="InterPro" id="IPR036388">
    <property type="entry name" value="WH-like_DNA-bd_sf"/>
</dbReference>
<dbReference type="eggNOG" id="COG0745">
    <property type="taxonomic scope" value="Bacteria"/>
</dbReference>
<dbReference type="SUPFAM" id="SSF52172">
    <property type="entry name" value="CheY-like"/>
    <property type="match status" value="1"/>
</dbReference>
<sequence length="220" mass="25406">MDVLLVEDDKWLGQAIEIGLTERDFQITWVRSGAAAIGELQRQEYQLLILDLGLPDIDGQRVLQSVRRKQLALPVMILTARDETDQVVQALDSGADDYVTKPFDLNELAARLRALYRRRGGHASAEIQVGSLRLNVNSHEVWVADDPVRLSRREFDLLQLLVSQQRRVFSREQLERQLHHDETPLESNALEVHIHNLRKKLKHKDWIETIRGIGYRFSCD</sequence>
<keyword evidence="2 5" id="KW-0238">DNA-binding</keyword>
<dbReference type="GO" id="GO:0006355">
    <property type="term" value="P:regulation of DNA-templated transcription"/>
    <property type="evidence" value="ECO:0007669"/>
    <property type="project" value="InterPro"/>
</dbReference>
<dbReference type="GO" id="GO:0000156">
    <property type="term" value="F:phosphorelay response regulator activity"/>
    <property type="evidence" value="ECO:0007669"/>
    <property type="project" value="TreeGrafter"/>
</dbReference>
<keyword evidence="4" id="KW-0597">Phosphoprotein</keyword>
<dbReference type="Gene3D" id="6.10.250.690">
    <property type="match status" value="1"/>
</dbReference>
<dbReference type="CDD" id="cd00383">
    <property type="entry name" value="trans_reg_C"/>
    <property type="match status" value="1"/>
</dbReference>
<dbReference type="EMBL" id="AMRG01000006">
    <property type="protein sequence ID" value="EKE84205.1"/>
    <property type="molecule type" value="Genomic_DNA"/>
</dbReference>
<dbReference type="PATRIC" id="fig|740709.3.peg.1206"/>
<dbReference type="InterPro" id="IPR039420">
    <property type="entry name" value="WalR-like"/>
</dbReference>
<dbReference type="GO" id="GO:0005829">
    <property type="term" value="C:cytosol"/>
    <property type="evidence" value="ECO:0007669"/>
    <property type="project" value="TreeGrafter"/>
</dbReference>
<dbReference type="Pfam" id="PF00072">
    <property type="entry name" value="Response_reg"/>
    <property type="match status" value="1"/>
</dbReference>
<proteinExistence type="predicted"/>
<feature type="DNA-binding region" description="OmpR/PhoB-type" evidence="5">
    <location>
        <begin position="124"/>
        <end position="219"/>
    </location>
</feature>
<evidence type="ECO:0000259" key="6">
    <source>
        <dbReference type="PROSITE" id="PS50110"/>
    </source>
</evidence>
<name>K2L2U1_9GAMM</name>
<evidence type="ECO:0000256" key="5">
    <source>
        <dbReference type="PROSITE-ProRule" id="PRU01091"/>
    </source>
</evidence>
<dbReference type="PROSITE" id="PS50110">
    <property type="entry name" value="RESPONSE_REGULATORY"/>
    <property type="match status" value="1"/>
</dbReference>
<evidence type="ECO:0000256" key="1">
    <source>
        <dbReference type="ARBA" id="ARBA00023015"/>
    </source>
</evidence>
<evidence type="ECO:0000313" key="8">
    <source>
        <dbReference type="EMBL" id="EKE84205.1"/>
    </source>
</evidence>
<feature type="domain" description="Response regulatory" evidence="6">
    <location>
        <begin position="2"/>
        <end position="116"/>
    </location>
</feature>
<dbReference type="SMART" id="SM00862">
    <property type="entry name" value="Trans_reg_C"/>
    <property type="match status" value="1"/>
</dbReference>
<dbReference type="InterPro" id="IPR001789">
    <property type="entry name" value="Sig_transdc_resp-reg_receiver"/>
</dbReference>
<protein>
    <submittedName>
        <fullName evidence="8">Response regulator</fullName>
    </submittedName>
</protein>
<dbReference type="Gene3D" id="1.10.10.10">
    <property type="entry name" value="Winged helix-like DNA-binding domain superfamily/Winged helix DNA-binding domain"/>
    <property type="match status" value="1"/>
</dbReference>
<dbReference type="Pfam" id="PF00486">
    <property type="entry name" value="Trans_reg_C"/>
    <property type="match status" value="1"/>
</dbReference>
<feature type="modified residue" description="4-aspartylphosphate" evidence="4">
    <location>
        <position position="51"/>
    </location>
</feature>
<dbReference type="InterPro" id="IPR011006">
    <property type="entry name" value="CheY-like_superfamily"/>
</dbReference>
<dbReference type="RefSeq" id="WP_008488337.1">
    <property type="nucleotide sequence ID" value="NZ_AMRG01000006.1"/>
</dbReference>
<dbReference type="SMART" id="SM00448">
    <property type="entry name" value="REC"/>
    <property type="match status" value="1"/>
</dbReference>
<evidence type="ECO:0000313" key="9">
    <source>
        <dbReference type="Proteomes" id="UP000014115"/>
    </source>
</evidence>
<dbReference type="AlphaFoldDB" id="K2L2U1"/>
<dbReference type="GO" id="GO:0000976">
    <property type="term" value="F:transcription cis-regulatory region binding"/>
    <property type="evidence" value="ECO:0007669"/>
    <property type="project" value="TreeGrafter"/>
</dbReference>
<keyword evidence="9" id="KW-1185">Reference proteome</keyword>
<organism evidence="8 9">
    <name type="scientific">Idiomarina xiamenensis 10-D-4</name>
    <dbReference type="NCBI Taxonomy" id="740709"/>
    <lineage>
        <taxon>Bacteria</taxon>
        <taxon>Pseudomonadati</taxon>
        <taxon>Pseudomonadota</taxon>
        <taxon>Gammaproteobacteria</taxon>
        <taxon>Alteromonadales</taxon>
        <taxon>Idiomarinaceae</taxon>
        <taxon>Idiomarina</taxon>
    </lineage>
</organism>
<dbReference type="PROSITE" id="PS51755">
    <property type="entry name" value="OMPR_PHOB"/>
    <property type="match status" value="1"/>
</dbReference>
<evidence type="ECO:0000256" key="3">
    <source>
        <dbReference type="ARBA" id="ARBA00023163"/>
    </source>
</evidence>
<dbReference type="GO" id="GO:0032993">
    <property type="term" value="C:protein-DNA complex"/>
    <property type="evidence" value="ECO:0007669"/>
    <property type="project" value="TreeGrafter"/>
</dbReference>
<accession>K2L2U1</accession>
<dbReference type="Gene3D" id="3.40.50.2300">
    <property type="match status" value="1"/>
</dbReference>
<comment type="caution">
    <text evidence="8">The sequence shown here is derived from an EMBL/GenBank/DDBJ whole genome shotgun (WGS) entry which is preliminary data.</text>
</comment>
<gene>
    <name evidence="8" type="ORF">A10D4_05906</name>
</gene>
<evidence type="ECO:0000259" key="7">
    <source>
        <dbReference type="PROSITE" id="PS51755"/>
    </source>
</evidence>
<evidence type="ECO:0000256" key="2">
    <source>
        <dbReference type="ARBA" id="ARBA00023125"/>
    </source>
</evidence>
<evidence type="ECO:0000256" key="4">
    <source>
        <dbReference type="PROSITE-ProRule" id="PRU00169"/>
    </source>
</evidence>